<evidence type="ECO:0000313" key="2">
    <source>
        <dbReference type="Proteomes" id="UP000709295"/>
    </source>
</evidence>
<comment type="caution">
    <text evidence="1">The sequence shown here is derived from an EMBL/GenBank/DDBJ whole genome shotgun (WGS) entry which is preliminary data.</text>
</comment>
<dbReference type="AlphaFoldDB" id="A0A8J5IRF1"/>
<accession>A0A8J5IRF1</accession>
<gene>
    <name evidence="1" type="ORF">JG688_00016841</name>
</gene>
<organism evidence="1 2">
    <name type="scientific">Phytophthora aleatoria</name>
    <dbReference type="NCBI Taxonomy" id="2496075"/>
    <lineage>
        <taxon>Eukaryota</taxon>
        <taxon>Sar</taxon>
        <taxon>Stramenopiles</taxon>
        <taxon>Oomycota</taxon>
        <taxon>Peronosporomycetes</taxon>
        <taxon>Peronosporales</taxon>
        <taxon>Peronosporaceae</taxon>
        <taxon>Phytophthora</taxon>
    </lineage>
</organism>
<protein>
    <submittedName>
        <fullName evidence="1">Uncharacterized protein</fullName>
    </submittedName>
</protein>
<keyword evidence="2" id="KW-1185">Reference proteome</keyword>
<dbReference type="Proteomes" id="UP000709295">
    <property type="component" value="Unassembled WGS sequence"/>
</dbReference>
<sequence length="77" mass="8799">MVKVKQEDDAKGMKIEKQKLALAAKKEDRESKLSEVNLIIMKPKARETAIHEKTQLLIARKQLQDAGVNQKNLDLFL</sequence>
<reference evidence="1" key="1">
    <citation type="submission" date="2021-01" db="EMBL/GenBank/DDBJ databases">
        <title>Phytophthora aleatoria, a newly-described species from Pinus radiata is distinct from Phytophthora cactorum isolates based on comparative genomics.</title>
        <authorList>
            <person name="Mcdougal R."/>
            <person name="Panda P."/>
            <person name="Williams N."/>
            <person name="Studholme D.J."/>
        </authorList>
    </citation>
    <scope>NUCLEOTIDE SEQUENCE</scope>
    <source>
        <strain evidence="1">NZFS 4037</strain>
    </source>
</reference>
<proteinExistence type="predicted"/>
<dbReference type="EMBL" id="JAENGY010002244">
    <property type="protein sequence ID" value="KAG6944908.1"/>
    <property type="molecule type" value="Genomic_DNA"/>
</dbReference>
<evidence type="ECO:0000313" key="1">
    <source>
        <dbReference type="EMBL" id="KAG6944908.1"/>
    </source>
</evidence>
<name>A0A8J5IRF1_9STRA</name>